<evidence type="ECO:0000259" key="2">
    <source>
        <dbReference type="PROSITE" id="PS50011"/>
    </source>
</evidence>
<dbReference type="PANTHER" id="PTHR44329">
    <property type="entry name" value="SERINE/THREONINE-PROTEIN KINASE TNNI3K-RELATED"/>
    <property type="match status" value="1"/>
</dbReference>
<keyword evidence="4" id="KW-1185">Reference proteome</keyword>
<dbReference type="HOGENOM" id="CLU_000288_7_18_1"/>
<evidence type="ECO:0000313" key="3">
    <source>
        <dbReference type="EMBL" id="KIJ60320.1"/>
    </source>
</evidence>
<dbReference type="Gene3D" id="1.10.510.10">
    <property type="entry name" value="Transferase(Phosphotransferase) domain 1"/>
    <property type="match status" value="1"/>
</dbReference>
<feature type="region of interest" description="Disordered" evidence="1">
    <location>
        <begin position="24"/>
        <end position="51"/>
    </location>
</feature>
<dbReference type="Pfam" id="PF07714">
    <property type="entry name" value="PK_Tyr_Ser-Thr"/>
    <property type="match status" value="1"/>
</dbReference>
<dbReference type="Proteomes" id="UP000053820">
    <property type="component" value="Unassembled WGS sequence"/>
</dbReference>
<dbReference type="InterPro" id="IPR001245">
    <property type="entry name" value="Ser-Thr/Tyr_kinase_cat_dom"/>
</dbReference>
<name>A0A0C9VR93_9AGAM</name>
<proteinExistence type="predicted"/>
<protein>
    <submittedName>
        <fullName evidence="3">Unplaced genomic scaffold scaffold_40, whole genome shotgun sequence</fullName>
    </submittedName>
</protein>
<dbReference type="AlphaFoldDB" id="A0A0C9VR93"/>
<gene>
    <name evidence="3" type="ORF">HYDPIDRAFT_43443</name>
</gene>
<reference evidence="3 4" key="1">
    <citation type="submission" date="2014-04" db="EMBL/GenBank/DDBJ databases">
        <title>Evolutionary Origins and Diversification of the Mycorrhizal Mutualists.</title>
        <authorList>
            <consortium name="DOE Joint Genome Institute"/>
            <consortium name="Mycorrhizal Genomics Consortium"/>
            <person name="Kohler A."/>
            <person name="Kuo A."/>
            <person name="Nagy L.G."/>
            <person name="Floudas D."/>
            <person name="Copeland A."/>
            <person name="Barry K.W."/>
            <person name="Cichocki N."/>
            <person name="Veneault-Fourrey C."/>
            <person name="LaButti K."/>
            <person name="Lindquist E.A."/>
            <person name="Lipzen A."/>
            <person name="Lundell T."/>
            <person name="Morin E."/>
            <person name="Murat C."/>
            <person name="Riley R."/>
            <person name="Ohm R."/>
            <person name="Sun H."/>
            <person name="Tunlid A."/>
            <person name="Henrissat B."/>
            <person name="Grigoriev I.V."/>
            <person name="Hibbett D.S."/>
            <person name="Martin F."/>
        </authorList>
    </citation>
    <scope>NUCLEOTIDE SEQUENCE [LARGE SCALE GENOMIC DNA]</scope>
    <source>
        <strain evidence="3 4">MD-312</strain>
    </source>
</reference>
<dbReference type="InterPro" id="IPR011009">
    <property type="entry name" value="Kinase-like_dom_sf"/>
</dbReference>
<dbReference type="PROSITE" id="PS50011">
    <property type="entry name" value="PROTEIN_KINASE_DOM"/>
    <property type="match status" value="1"/>
</dbReference>
<organism evidence="3 4">
    <name type="scientific">Hydnomerulius pinastri MD-312</name>
    <dbReference type="NCBI Taxonomy" id="994086"/>
    <lineage>
        <taxon>Eukaryota</taxon>
        <taxon>Fungi</taxon>
        <taxon>Dikarya</taxon>
        <taxon>Basidiomycota</taxon>
        <taxon>Agaricomycotina</taxon>
        <taxon>Agaricomycetes</taxon>
        <taxon>Agaricomycetidae</taxon>
        <taxon>Boletales</taxon>
        <taxon>Boletales incertae sedis</taxon>
        <taxon>Leucogyrophana</taxon>
    </lineage>
</organism>
<feature type="compositionally biased region" description="Polar residues" evidence="1">
    <location>
        <begin position="24"/>
        <end position="45"/>
    </location>
</feature>
<dbReference type="InterPro" id="IPR051681">
    <property type="entry name" value="Ser/Thr_Kinases-Pseudokinases"/>
</dbReference>
<dbReference type="SUPFAM" id="SSF56112">
    <property type="entry name" value="Protein kinase-like (PK-like)"/>
    <property type="match status" value="1"/>
</dbReference>
<dbReference type="OrthoDB" id="346907at2759"/>
<evidence type="ECO:0000313" key="4">
    <source>
        <dbReference type="Proteomes" id="UP000053820"/>
    </source>
</evidence>
<feature type="domain" description="Protein kinase" evidence="2">
    <location>
        <begin position="141"/>
        <end position="414"/>
    </location>
</feature>
<dbReference type="GO" id="GO:0004674">
    <property type="term" value="F:protein serine/threonine kinase activity"/>
    <property type="evidence" value="ECO:0007669"/>
    <property type="project" value="TreeGrafter"/>
</dbReference>
<accession>A0A0C9VR93</accession>
<sequence length="416" mass="46520">MSQRFSGYQLAAFIAEALGVNSANPKTPQHLLSPTLTENSRSPPGQTEELKQDDRYFSTTVVGRIEWDGSVRGVWDALRYTPLDARNYPGRHRRLSWDRELRSAIDLALQSAPNSTIMVNYLQSVSPRARPTDLTRKIELQENAHAYAYTGLGVVHRSTLRQRGPTREVAVKGLVFKTFSKAARKELVEALKRAVCVWEKLSHENILPVIGVIYGLGTLPAVVCPWMTQGSMNDYLDCHFDGLTAEQRFSLINQVGNGLKYLHSMDLVHGNLTGTNILFDAEGKARLSDFGLPTVLSEHDPSYSISCHGQAVRWAAPELFARPDSSADSLLPTTTSDIYSFGCIALQVLSGELPYCRTKWTEQLVILKFRGQEPVDELTPAITPAILEFLRRCWFVNRDGRPKMKEVLVFLEGLQA</sequence>
<dbReference type="EMBL" id="KN839874">
    <property type="protein sequence ID" value="KIJ60320.1"/>
    <property type="molecule type" value="Genomic_DNA"/>
</dbReference>
<evidence type="ECO:0000256" key="1">
    <source>
        <dbReference type="SAM" id="MobiDB-lite"/>
    </source>
</evidence>
<dbReference type="InterPro" id="IPR000719">
    <property type="entry name" value="Prot_kinase_dom"/>
</dbReference>
<dbReference type="GO" id="GO:0005524">
    <property type="term" value="F:ATP binding"/>
    <property type="evidence" value="ECO:0007669"/>
    <property type="project" value="InterPro"/>
</dbReference>